<sequence length="121" mass="14027">MIYVKQTEQYGRGVFAARAIQKGEYLEEAPVLIIPEEEWANMRDSILTNYVFRWGADKAIALGYGSLYNHSYTPNAGYITDRKKGCISFYARRDIAKDEEIRVNYNGDSRDQSPLWFEVLE</sequence>
<dbReference type="SUPFAM" id="SSF82199">
    <property type="entry name" value="SET domain"/>
    <property type="match status" value="1"/>
</dbReference>
<dbReference type="Gene3D" id="2.170.270.10">
    <property type="entry name" value="SET domain"/>
    <property type="match status" value="1"/>
</dbReference>
<dbReference type="SMART" id="SM00317">
    <property type="entry name" value="SET"/>
    <property type="match status" value="1"/>
</dbReference>
<reference evidence="2" key="1">
    <citation type="submission" date="2022-07" db="EMBL/GenBank/DDBJ databases">
        <authorList>
            <person name="Li W.-J."/>
            <person name="Deng Q.-Q."/>
        </authorList>
    </citation>
    <scope>NUCLEOTIDE SEQUENCE</scope>
    <source>
        <strain evidence="2">SYSU M60031</strain>
    </source>
</reference>
<accession>A0AA42BN70</accession>
<dbReference type="GO" id="GO:0062122">
    <property type="term" value="F:histone H3K37 methyltransferase activity"/>
    <property type="evidence" value="ECO:0007669"/>
    <property type="project" value="InterPro"/>
</dbReference>
<keyword evidence="3" id="KW-1185">Reference proteome</keyword>
<dbReference type="InterPro" id="IPR046341">
    <property type="entry name" value="SET_dom_sf"/>
</dbReference>
<evidence type="ECO:0000259" key="1">
    <source>
        <dbReference type="PROSITE" id="PS50280"/>
    </source>
</evidence>
<dbReference type="Proteomes" id="UP001156102">
    <property type="component" value="Unassembled WGS sequence"/>
</dbReference>
<protein>
    <submittedName>
        <fullName evidence="2">SET domain-containing protein</fullName>
    </submittedName>
</protein>
<name>A0AA42BN70_9BACI</name>
<evidence type="ECO:0000313" key="2">
    <source>
        <dbReference type="EMBL" id="MCP8967645.1"/>
    </source>
</evidence>
<dbReference type="EMBL" id="JANCLT010000002">
    <property type="protein sequence ID" value="MCP8967645.1"/>
    <property type="molecule type" value="Genomic_DNA"/>
</dbReference>
<dbReference type="RefSeq" id="WP_254758020.1">
    <property type="nucleotide sequence ID" value="NZ_JANCLT010000002.1"/>
</dbReference>
<dbReference type="InterPro" id="IPR009207">
    <property type="entry name" value="SET7_MeTrfase"/>
</dbReference>
<evidence type="ECO:0000313" key="3">
    <source>
        <dbReference type="Proteomes" id="UP001156102"/>
    </source>
</evidence>
<comment type="caution">
    <text evidence="2">The sequence shown here is derived from an EMBL/GenBank/DDBJ whole genome shotgun (WGS) entry which is preliminary data.</text>
</comment>
<feature type="domain" description="SET" evidence="1">
    <location>
        <begin position="1"/>
        <end position="106"/>
    </location>
</feature>
<dbReference type="PROSITE" id="PS50280">
    <property type="entry name" value="SET"/>
    <property type="match status" value="1"/>
</dbReference>
<dbReference type="PIRSF" id="PIRSF022536">
    <property type="entry name" value="A612L_SET"/>
    <property type="match status" value="1"/>
</dbReference>
<dbReference type="AlphaFoldDB" id="A0AA42BN70"/>
<proteinExistence type="predicted"/>
<dbReference type="CDD" id="cd10540">
    <property type="entry name" value="SET_SpSet7-like"/>
    <property type="match status" value="1"/>
</dbReference>
<organism evidence="2 3">
    <name type="scientific">Ectobacillus ponti</name>
    <dbReference type="NCBI Taxonomy" id="2961894"/>
    <lineage>
        <taxon>Bacteria</taxon>
        <taxon>Bacillati</taxon>
        <taxon>Bacillota</taxon>
        <taxon>Bacilli</taxon>
        <taxon>Bacillales</taxon>
        <taxon>Bacillaceae</taxon>
        <taxon>Ectobacillus</taxon>
    </lineage>
</organism>
<dbReference type="Pfam" id="PF00856">
    <property type="entry name" value="SET"/>
    <property type="match status" value="1"/>
</dbReference>
<dbReference type="InterPro" id="IPR001214">
    <property type="entry name" value="SET_dom"/>
</dbReference>
<gene>
    <name evidence="2" type="ORF">NK662_03715</name>
</gene>